<feature type="region of interest" description="Disordered" evidence="1">
    <location>
        <begin position="1"/>
        <end position="35"/>
    </location>
</feature>
<feature type="compositionally biased region" description="Basic residues" evidence="1">
    <location>
        <begin position="1"/>
        <end position="12"/>
    </location>
</feature>
<organism evidence="2 3">
    <name type="scientific">Pleuronectes platessa</name>
    <name type="common">European plaice</name>
    <dbReference type="NCBI Taxonomy" id="8262"/>
    <lineage>
        <taxon>Eukaryota</taxon>
        <taxon>Metazoa</taxon>
        <taxon>Chordata</taxon>
        <taxon>Craniata</taxon>
        <taxon>Vertebrata</taxon>
        <taxon>Euteleostomi</taxon>
        <taxon>Actinopterygii</taxon>
        <taxon>Neopterygii</taxon>
        <taxon>Teleostei</taxon>
        <taxon>Neoteleostei</taxon>
        <taxon>Acanthomorphata</taxon>
        <taxon>Carangaria</taxon>
        <taxon>Pleuronectiformes</taxon>
        <taxon>Pleuronectoidei</taxon>
        <taxon>Pleuronectidae</taxon>
        <taxon>Pleuronectes</taxon>
    </lineage>
</organism>
<dbReference type="Proteomes" id="UP001153269">
    <property type="component" value="Unassembled WGS sequence"/>
</dbReference>
<dbReference type="AlphaFoldDB" id="A0A9N7UUG0"/>
<gene>
    <name evidence="2" type="ORF">PLEPLA_LOCUS25057</name>
</gene>
<name>A0A9N7UUG0_PLEPL</name>
<evidence type="ECO:0000256" key="1">
    <source>
        <dbReference type="SAM" id="MobiDB-lite"/>
    </source>
</evidence>
<reference evidence="2" key="1">
    <citation type="submission" date="2020-03" db="EMBL/GenBank/DDBJ databases">
        <authorList>
            <person name="Weist P."/>
        </authorList>
    </citation>
    <scope>NUCLEOTIDE SEQUENCE</scope>
</reference>
<evidence type="ECO:0000313" key="2">
    <source>
        <dbReference type="EMBL" id="CAB1437024.1"/>
    </source>
</evidence>
<dbReference type="EMBL" id="CADEAL010001972">
    <property type="protein sequence ID" value="CAB1437024.1"/>
    <property type="molecule type" value="Genomic_DNA"/>
</dbReference>
<comment type="caution">
    <text evidence="2">The sequence shown here is derived from an EMBL/GenBank/DDBJ whole genome shotgun (WGS) entry which is preliminary data.</text>
</comment>
<evidence type="ECO:0000313" key="3">
    <source>
        <dbReference type="Proteomes" id="UP001153269"/>
    </source>
</evidence>
<sequence>MAALLHSKKPRPLRGVPPQEASPRPGPPGTPRLDSVLRRMEGKQPVAAVTWRVRPGHALIGKSCHMRIQDPSCASSFWSTRCVTDTSERTICLLAPRYDALTWKSMTSLT</sequence>
<proteinExistence type="predicted"/>
<protein>
    <submittedName>
        <fullName evidence="2">Uncharacterized protein</fullName>
    </submittedName>
</protein>
<keyword evidence="3" id="KW-1185">Reference proteome</keyword>
<accession>A0A9N7UUG0</accession>